<organism evidence="1 2">
    <name type="scientific">Macrostomum lignano</name>
    <dbReference type="NCBI Taxonomy" id="282301"/>
    <lineage>
        <taxon>Eukaryota</taxon>
        <taxon>Metazoa</taxon>
        <taxon>Spiralia</taxon>
        <taxon>Lophotrochozoa</taxon>
        <taxon>Platyhelminthes</taxon>
        <taxon>Rhabditophora</taxon>
        <taxon>Macrostomorpha</taxon>
        <taxon>Macrostomida</taxon>
        <taxon>Macrostomidae</taxon>
        <taxon>Macrostomum</taxon>
    </lineage>
</organism>
<sequence>PPTAPTGLDVQPLAGSVQNQPGCLVTWRQPHSGWRAPSAYRIVWSPRLDDSVIPDVSGASPLQPRIDPERARTRVVDKTVTRLTIRPLNRATLYIVKVRSLAFQANGNVLASNDVTQLCATDGFLSLKSSGSAAAAIQHRTAFNGDYSQFLAAGQSPVLNIGSDLIKQLCMLFLCATTLLVLLR</sequence>
<proteinExistence type="predicted"/>
<dbReference type="Proteomes" id="UP000095280">
    <property type="component" value="Unplaced"/>
</dbReference>
<evidence type="ECO:0000313" key="1">
    <source>
        <dbReference type="Proteomes" id="UP000095280"/>
    </source>
</evidence>
<dbReference type="InterPro" id="IPR003961">
    <property type="entry name" value="FN3_dom"/>
</dbReference>
<accession>A0A1I8G1E9</accession>
<dbReference type="Gene3D" id="2.60.40.10">
    <property type="entry name" value="Immunoglobulins"/>
    <property type="match status" value="1"/>
</dbReference>
<dbReference type="CDD" id="cd00063">
    <property type="entry name" value="FN3"/>
    <property type="match status" value="1"/>
</dbReference>
<dbReference type="WBParaSite" id="maker-uti_cns_0000539-snap-gene-0.4-mRNA-1">
    <property type="protein sequence ID" value="maker-uti_cns_0000539-snap-gene-0.4-mRNA-1"/>
    <property type="gene ID" value="maker-uti_cns_0000539-snap-gene-0.4"/>
</dbReference>
<name>A0A1I8G1E9_9PLAT</name>
<dbReference type="InterPro" id="IPR036116">
    <property type="entry name" value="FN3_sf"/>
</dbReference>
<evidence type="ECO:0000313" key="2">
    <source>
        <dbReference type="WBParaSite" id="maker-uti_cns_0000539-snap-gene-0.4-mRNA-1"/>
    </source>
</evidence>
<dbReference type="AlphaFoldDB" id="A0A1I8G1E9"/>
<dbReference type="InterPro" id="IPR013783">
    <property type="entry name" value="Ig-like_fold"/>
</dbReference>
<dbReference type="SUPFAM" id="SSF49265">
    <property type="entry name" value="Fibronectin type III"/>
    <property type="match status" value="1"/>
</dbReference>
<reference evidence="2" key="1">
    <citation type="submission" date="2016-11" db="UniProtKB">
        <authorList>
            <consortium name="WormBaseParasite"/>
        </authorList>
    </citation>
    <scope>IDENTIFICATION</scope>
</reference>
<protein>
    <submittedName>
        <fullName evidence="2">Fibronectin type-III domain-containing protein</fullName>
    </submittedName>
</protein>
<keyword evidence="1" id="KW-1185">Reference proteome</keyword>